<feature type="region of interest" description="Disordered" evidence="5">
    <location>
        <begin position="30"/>
        <end position="49"/>
    </location>
</feature>
<sequence>MRLQLIRHATLWLEYNGSNILIDPMFGEKETSPPISNSPNPRNNPLVSLPFDPDRLSHPDLLLLTHLHPDHWDDAAKSLIQPSTPILCQPGDESAIIASGFHSASPVHSSVAFEGITIHLTGGRHGTGDIGQKMGRVSGFVLQAAGEPTLYIAGDTIYCEEVAQALSTYQPDVVVVNAGGARFAVGDPITMTPDHVKSVCAAAVDAKVVAVHMDSINHCLVSREQLRAELADTPFADRVFIPGDGQWC</sequence>
<dbReference type="PANTHER" id="PTHR43546:SF9">
    <property type="entry name" value="L-ASCORBATE-6-PHOSPHATE LACTONASE ULAG-RELATED"/>
    <property type="match status" value="1"/>
</dbReference>
<evidence type="ECO:0000259" key="6">
    <source>
        <dbReference type="Pfam" id="PF12706"/>
    </source>
</evidence>
<feature type="domain" description="Metallo-beta-lactamase" evidence="6">
    <location>
        <begin position="19"/>
        <end position="213"/>
    </location>
</feature>
<dbReference type="Gene3D" id="3.60.15.10">
    <property type="entry name" value="Ribonuclease Z/Hydroxyacylglutathione hydrolase-like"/>
    <property type="match status" value="1"/>
</dbReference>
<dbReference type="Pfam" id="PF12706">
    <property type="entry name" value="Lactamase_B_2"/>
    <property type="match status" value="1"/>
</dbReference>
<gene>
    <name evidence="7" type="ORF">FPL14_19310</name>
</gene>
<evidence type="ECO:0000256" key="5">
    <source>
        <dbReference type="SAM" id="MobiDB-lite"/>
    </source>
</evidence>
<keyword evidence="1 7" id="KW-0378">Hydrolase</keyword>
<comment type="function">
    <text evidence="3">Counteracts the endogenous Pycsar antiviral defense system. Phosphodiesterase that enables metal-dependent hydrolysis of host cyclic nucleotide Pycsar defense signals such as cCMP and cUMP.</text>
</comment>
<accession>A0A7G5C1L0</accession>
<dbReference type="InterPro" id="IPR036866">
    <property type="entry name" value="RibonucZ/Hydroxyglut_hydro"/>
</dbReference>
<organism evidence="7 8">
    <name type="scientific">Cohnella cholangitidis</name>
    <dbReference type="NCBI Taxonomy" id="2598458"/>
    <lineage>
        <taxon>Bacteria</taxon>
        <taxon>Bacillati</taxon>
        <taxon>Bacillota</taxon>
        <taxon>Bacilli</taxon>
        <taxon>Bacillales</taxon>
        <taxon>Paenibacillaceae</taxon>
        <taxon>Cohnella</taxon>
    </lineage>
</organism>
<reference evidence="7 8" key="1">
    <citation type="submission" date="2019-07" db="EMBL/GenBank/DDBJ databases">
        <authorList>
            <person name="Kim J.K."/>
            <person name="Cheong H.-M."/>
            <person name="Choi Y."/>
            <person name="Hwang K.J."/>
            <person name="Lee S."/>
            <person name="Choi C."/>
        </authorList>
    </citation>
    <scope>NUCLEOTIDE SEQUENCE [LARGE SCALE GENOMIC DNA]</scope>
    <source>
        <strain evidence="7 8">KS 22</strain>
    </source>
</reference>
<evidence type="ECO:0000256" key="4">
    <source>
        <dbReference type="ARBA" id="ARBA00048505"/>
    </source>
</evidence>
<dbReference type="GO" id="GO:0016787">
    <property type="term" value="F:hydrolase activity"/>
    <property type="evidence" value="ECO:0007669"/>
    <property type="project" value="UniProtKB-KW"/>
</dbReference>
<dbReference type="AlphaFoldDB" id="A0A7G5C1L0"/>
<comment type="catalytic activity">
    <reaction evidence="2">
        <text>3',5'-cyclic CMP + H2O = CMP + H(+)</text>
        <dbReference type="Rhea" id="RHEA:72675"/>
        <dbReference type="ChEBI" id="CHEBI:15377"/>
        <dbReference type="ChEBI" id="CHEBI:15378"/>
        <dbReference type="ChEBI" id="CHEBI:58003"/>
        <dbReference type="ChEBI" id="CHEBI:60377"/>
    </reaction>
    <physiologicalReaction direction="left-to-right" evidence="2">
        <dbReference type="Rhea" id="RHEA:72676"/>
    </physiologicalReaction>
</comment>
<comment type="catalytic activity">
    <reaction evidence="4">
        <text>3',5'-cyclic UMP + H2O = UMP + H(+)</text>
        <dbReference type="Rhea" id="RHEA:70575"/>
        <dbReference type="ChEBI" id="CHEBI:15377"/>
        <dbReference type="ChEBI" id="CHEBI:15378"/>
        <dbReference type="ChEBI" id="CHEBI:57865"/>
        <dbReference type="ChEBI" id="CHEBI:184387"/>
    </reaction>
    <physiologicalReaction direction="left-to-right" evidence="4">
        <dbReference type="Rhea" id="RHEA:70576"/>
    </physiologicalReaction>
</comment>
<keyword evidence="8" id="KW-1185">Reference proteome</keyword>
<feature type="compositionally biased region" description="Low complexity" evidence="5">
    <location>
        <begin position="32"/>
        <end position="49"/>
    </location>
</feature>
<evidence type="ECO:0000256" key="1">
    <source>
        <dbReference type="ARBA" id="ARBA00022801"/>
    </source>
</evidence>
<evidence type="ECO:0000256" key="3">
    <source>
        <dbReference type="ARBA" id="ARBA00034301"/>
    </source>
</evidence>
<dbReference type="PANTHER" id="PTHR43546">
    <property type="entry name" value="UPF0173 METAL-DEPENDENT HYDROLASE MJ1163-RELATED"/>
    <property type="match status" value="1"/>
</dbReference>
<evidence type="ECO:0000313" key="7">
    <source>
        <dbReference type="EMBL" id="QMV43094.1"/>
    </source>
</evidence>
<dbReference type="SUPFAM" id="SSF56281">
    <property type="entry name" value="Metallo-hydrolase/oxidoreductase"/>
    <property type="match status" value="1"/>
</dbReference>
<name>A0A7G5C1L0_9BACL</name>
<evidence type="ECO:0000313" key="8">
    <source>
        <dbReference type="Proteomes" id="UP000515679"/>
    </source>
</evidence>
<dbReference type="InterPro" id="IPR050114">
    <property type="entry name" value="UPF0173_UPF0282_UlaG_hydrolase"/>
</dbReference>
<dbReference type="InterPro" id="IPR001279">
    <property type="entry name" value="Metallo-B-lactamas"/>
</dbReference>
<dbReference type="RefSeq" id="WP_182299327.1">
    <property type="nucleotide sequence ID" value="NZ_CP041969.1"/>
</dbReference>
<dbReference type="KEGG" id="cchl:FPL14_19310"/>
<dbReference type="EMBL" id="CP041969">
    <property type="protein sequence ID" value="QMV43094.1"/>
    <property type="molecule type" value="Genomic_DNA"/>
</dbReference>
<evidence type="ECO:0000256" key="2">
    <source>
        <dbReference type="ARBA" id="ARBA00034221"/>
    </source>
</evidence>
<protein>
    <submittedName>
        <fullName evidence="7">MBL fold metallo-hydrolase</fullName>
    </submittedName>
</protein>
<dbReference type="Proteomes" id="UP000515679">
    <property type="component" value="Chromosome"/>
</dbReference>
<proteinExistence type="predicted"/>